<evidence type="ECO:0000313" key="5">
    <source>
        <dbReference type="Proteomes" id="UP000279236"/>
    </source>
</evidence>
<dbReference type="GO" id="GO:0051020">
    <property type="term" value="F:GTPase binding"/>
    <property type="evidence" value="ECO:0007669"/>
    <property type="project" value="TreeGrafter"/>
</dbReference>
<dbReference type="Pfam" id="PF00023">
    <property type="entry name" value="Ank"/>
    <property type="match status" value="1"/>
</dbReference>
<dbReference type="PANTHER" id="PTHR16027:SF6">
    <property type="entry name" value="DILUTE DOMAIN-CONTAINING PROTEIN"/>
    <property type="match status" value="1"/>
</dbReference>
<dbReference type="PROSITE" id="PS50297">
    <property type="entry name" value="ANK_REP_REGION"/>
    <property type="match status" value="1"/>
</dbReference>
<dbReference type="InterPro" id="IPR002710">
    <property type="entry name" value="Dilute_dom"/>
</dbReference>
<evidence type="ECO:0000313" key="4">
    <source>
        <dbReference type="EMBL" id="RSH86423.1"/>
    </source>
</evidence>
<dbReference type="GeneID" id="39589218"/>
<dbReference type="InterPro" id="IPR037986">
    <property type="entry name" value="Myo5p-like_CBD_DIL"/>
</dbReference>
<dbReference type="SMART" id="SM01132">
    <property type="entry name" value="DIL"/>
    <property type="match status" value="1"/>
</dbReference>
<organism evidence="4 5">
    <name type="scientific">Apiotrichum porosum</name>
    <dbReference type="NCBI Taxonomy" id="105984"/>
    <lineage>
        <taxon>Eukaryota</taxon>
        <taxon>Fungi</taxon>
        <taxon>Dikarya</taxon>
        <taxon>Basidiomycota</taxon>
        <taxon>Agaricomycotina</taxon>
        <taxon>Tremellomycetes</taxon>
        <taxon>Trichosporonales</taxon>
        <taxon>Trichosporonaceae</taxon>
        <taxon>Apiotrichum</taxon>
    </lineage>
</organism>
<comment type="caution">
    <text evidence="4">The sequence shown here is derived from an EMBL/GenBank/DDBJ whole genome shotgun (WGS) entry which is preliminary data.</text>
</comment>
<dbReference type="InterPro" id="IPR052072">
    <property type="entry name" value="Vascular_dev_regulator"/>
</dbReference>
<dbReference type="PANTHER" id="PTHR16027">
    <property type="entry name" value="DILUTE DOMAIN-CONTAINING PROTEIN YPR089W"/>
    <property type="match status" value="1"/>
</dbReference>
<feature type="compositionally biased region" description="Low complexity" evidence="2">
    <location>
        <begin position="932"/>
        <end position="941"/>
    </location>
</feature>
<feature type="region of interest" description="Disordered" evidence="2">
    <location>
        <begin position="1"/>
        <end position="42"/>
    </location>
</feature>
<feature type="region of interest" description="Disordered" evidence="2">
    <location>
        <begin position="926"/>
        <end position="1066"/>
    </location>
</feature>
<feature type="domain" description="Dilute" evidence="3">
    <location>
        <begin position="299"/>
        <end position="637"/>
    </location>
</feature>
<gene>
    <name evidence="4" type="ORF">EHS24_004675</name>
</gene>
<proteinExistence type="predicted"/>
<dbReference type="OrthoDB" id="426293at2759"/>
<evidence type="ECO:0000256" key="1">
    <source>
        <dbReference type="PROSITE-ProRule" id="PRU00023"/>
    </source>
</evidence>
<dbReference type="CDD" id="cd15473">
    <property type="entry name" value="Myo5p-like_CBD_DIL_ANK"/>
    <property type="match status" value="1"/>
</dbReference>
<dbReference type="Gene3D" id="1.25.40.20">
    <property type="entry name" value="Ankyrin repeat-containing domain"/>
    <property type="match status" value="1"/>
</dbReference>
<evidence type="ECO:0000259" key="3">
    <source>
        <dbReference type="PROSITE" id="PS51126"/>
    </source>
</evidence>
<dbReference type="STRING" id="105984.A0A427Y5Q3"/>
<feature type="compositionally biased region" description="Low complexity" evidence="2">
    <location>
        <begin position="1"/>
        <end position="12"/>
    </location>
</feature>
<dbReference type="RefSeq" id="XP_028479208.1">
    <property type="nucleotide sequence ID" value="XM_028620236.1"/>
</dbReference>
<reference evidence="4 5" key="1">
    <citation type="submission" date="2018-11" db="EMBL/GenBank/DDBJ databases">
        <title>Genome sequence of Apiotrichum porosum DSM 27194.</title>
        <authorList>
            <person name="Aliyu H."/>
            <person name="Gorte O."/>
            <person name="Ochsenreither K."/>
        </authorList>
    </citation>
    <scope>NUCLEOTIDE SEQUENCE [LARGE SCALE GENOMIC DNA]</scope>
    <source>
        <strain evidence="4 5">DSM 27194</strain>
    </source>
</reference>
<dbReference type="EMBL" id="RSCE01000002">
    <property type="protein sequence ID" value="RSH86423.1"/>
    <property type="molecule type" value="Genomic_DNA"/>
</dbReference>
<keyword evidence="5" id="KW-1185">Reference proteome</keyword>
<name>A0A427Y5Q3_9TREE</name>
<dbReference type="InterPro" id="IPR002110">
    <property type="entry name" value="Ankyrin_rpt"/>
</dbReference>
<accession>A0A427Y5Q3</accession>
<feature type="compositionally biased region" description="Basic and acidic residues" evidence="2">
    <location>
        <begin position="976"/>
        <end position="986"/>
    </location>
</feature>
<dbReference type="Pfam" id="PF01843">
    <property type="entry name" value="DIL"/>
    <property type="match status" value="1"/>
</dbReference>
<sequence length="1066" mass="116945">MTTTTAPTAPAAGDSGDQTPEASSSRLPPAPTSPTSPTAATYTAGFLQSPTPASVLAALEAESAADKSPDDRQAFVLRHALRWAVTHADVELVGWLAGLHGRWGELLDAEVNVMEDDEGWGVVGMSIQSSCGLSDKEEAVRLLVGRWGVAAGPRKGRDRAGWSPLHLAALVSTPQIVSVLLNRGASPSAITHTGLSAYDLITGMEGRESLALLLDPLHAPIPAADDVPKTPQGAHINVDRTMLVFSLHQLPGLFDILITKYTPVCQPRDRRALPANALYRYARFAHYQCNEVWLEELLEGAIERIERGVYSNGDDLASLAFWEYNLTLLLYLIRTDEELEAACTALNLLTMMEELINAIHVFIIRIAERKIDDILDAAMLDFESLEDFEDVRFQDQWNLFRSLGGTKKKRETPLANALFSVPNSPDGRVLNAALDSPTRHSRTRSMGRPQSIQDLRNTAAAAKADAKDMIASGIGKAQAVLGDKPSPRRVADILTSVHLILQLYEVNPAFIVQVFSQTFFWISSELFNRVITRKKYLCRTKAVQIRMNITALEDWTRQNGLPPNIATKHLEPIMQLLQWLQCSSQINQFDMLIGTVQSFRSLNPLQMRRAVRDYRFEVSESRMADDCIQYLAQLQRDWERRRVHIGVKAGQSKNGVAVPDSEGHVDEGMPIEALFDGSVSVGEWMPQTAPECLGELLDSRFMLPFLVPQGTEFLLATPPRNAAFHNLLTDQPRLPDGSIPSRPLSRASYSSSKPMGWVMPNEHKLRILPDDFFVWLRQKQMEIYRAWDGARTKAAAEKEAAAAAAGAGKPLPPLLDTAVVGTPVKASVPPPLSPLAEDYAPLSRFASPTVQSPAFQAAHARKMSTDLAFTRPSGETVTPPGYEAIELYPRSGAFSDTGSIVARQSFDGAPSSPSPSPHYELARLRRERKESISSINSINSSAGTGGNVSSSPEKKKWWKSIGRKGSMTPDEAADAVLRRERRREGTSETIVPLRSDTADTVIAVSPPKDAGVSRGEREKTPMQDDVSAFSNTSSSPVRGERESTPTQLLATPQERVLRSKPSGVWT</sequence>
<evidence type="ECO:0000256" key="2">
    <source>
        <dbReference type="SAM" id="MobiDB-lite"/>
    </source>
</evidence>
<dbReference type="InterPro" id="IPR036770">
    <property type="entry name" value="Ankyrin_rpt-contain_sf"/>
</dbReference>
<dbReference type="PROSITE" id="PS50088">
    <property type="entry name" value="ANK_REPEAT"/>
    <property type="match status" value="1"/>
</dbReference>
<keyword evidence="1" id="KW-0040">ANK repeat</keyword>
<protein>
    <recommendedName>
        <fullName evidence="3">Dilute domain-containing protein</fullName>
    </recommendedName>
</protein>
<dbReference type="SUPFAM" id="SSF48403">
    <property type="entry name" value="Ankyrin repeat"/>
    <property type="match status" value="1"/>
</dbReference>
<dbReference type="PROSITE" id="PS51126">
    <property type="entry name" value="DILUTE"/>
    <property type="match status" value="1"/>
</dbReference>
<dbReference type="AlphaFoldDB" id="A0A427Y5Q3"/>
<dbReference type="Proteomes" id="UP000279236">
    <property type="component" value="Unassembled WGS sequence"/>
</dbReference>
<feature type="repeat" description="ANK" evidence="1">
    <location>
        <begin position="160"/>
        <end position="192"/>
    </location>
</feature>